<sequence>MKTYAIQAGRELRVIVGADKLDDQDSEKLSAEIARKIQTDMTYPGQVKITVIRETRAVSYAK</sequence>
<dbReference type="AlphaFoldDB" id="A0A645FVV9"/>
<dbReference type="EMBL" id="VSSQ01065003">
    <property type="protein sequence ID" value="MPN17802.1"/>
    <property type="molecule type" value="Genomic_DNA"/>
</dbReference>
<dbReference type="GO" id="GO:0016787">
    <property type="term" value="F:hydrolase activity"/>
    <property type="evidence" value="ECO:0007669"/>
    <property type="project" value="UniProtKB-KW"/>
</dbReference>
<reference evidence="1" key="1">
    <citation type="submission" date="2019-08" db="EMBL/GenBank/DDBJ databases">
        <authorList>
            <person name="Kucharzyk K."/>
            <person name="Murdoch R.W."/>
            <person name="Higgins S."/>
            <person name="Loffler F."/>
        </authorList>
    </citation>
    <scope>NUCLEOTIDE SEQUENCE</scope>
</reference>
<protein>
    <submittedName>
        <fullName evidence="1">Ribonuclease Y</fullName>
        <ecNumber evidence="1">3.1.-.-</ecNumber>
    </submittedName>
</protein>
<organism evidence="1">
    <name type="scientific">bioreactor metagenome</name>
    <dbReference type="NCBI Taxonomy" id="1076179"/>
    <lineage>
        <taxon>unclassified sequences</taxon>
        <taxon>metagenomes</taxon>
        <taxon>ecological metagenomes</taxon>
    </lineage>
</organism>
<proteinExistence type="predicted"/>
<dbReference type="EC" id="3.1.-.-" evidence="1"/>
<evidence type="ECO:0000313" key="1">
    <source>
        <dbReference type="EMBL" id="MPN17802.1"/>
    </source>
</evidence>
<keyword evidence="1" id="KW-0378">Hydrolase</keyword>
<name>A0A645FVV9_9ZZZZ</name>
<comment type="caution">
    <text evidence="1">The sequence shown here is derived from an EMBL/GenBank/DDBJ whole genome shotgun (WGS) entry which is preliminary data.</text>
</comment>
<gene>
    <name evidence="1" type="primary">rny_57</name>
    <name evidence="1" type="ORF">SDC9_165157</name>
</gene>
<accession>A0A645FVV9</accession>